<feature type="region of interest" description="Disordered" evidence="11">
    <location>
        <begin position="718"/>
        <end position="764"/>
    </location>
</feature>
<comment type="catalytic activity">
    <reaction evidence="10">
        <text>L-ornithine + NADH + O2 = N(5)-hydroxy-L-ornithine + NAD(+) + H2O</text>
        <dbReference type="Rhea" id="RHEA:41512"/>
        <dbReference type="ChEBI" id="CHEBI:15377"/>
        <dbReference type="ChEBI" id="CHEBI:15379"/>
        <dbReference type="ChEBI" id="CHEBI:46911"/>
        <dbReference type="ChEBI" id="CHEBI:57540"/>
        <dbReference type="ChEBI" id="CHEBI:57945"/>
        <dbReference type="ChEBI" id="CHEBI:78275"/>
        <dbReference type="EC" id="1.14.13.196"/>
    </reaction>
</comment>
<dbReference type="AlphaFoldDB" id="W3VLN4"/>
<feature type="region of interest" description="Disordered" evidence="11">
    <location>
        <begin position="142"/>
        <end position="164"/>
    </location>
</feature>
<keyword evidence="7" id="KW-0521">NADP</keyword>
<keyword evidence="6" id="KW-0274">FAD</keyword>
<evidence type="ECO:0000256" key="2">
    <source>
        <dbReference type="ARBA" id="ARBA00004924"/>
    </source>
</evidence>
<dbReference type="InterPro" id="IPR025700">
    <property type="entry name" value="Lys/Orn_oxygenase"/>
</dbReference>
<dbReference type="GO" id="GO:0004497">
    <property type="term" value="F:monooxygenase activity"/>
    <property type="evidence" value="ECO:0007669"/>
    <property type="project" value="UniProtKB-KW"/>
</dbReference>
<proteinExistence type="inferred from homology"/>
<feature type="compositionally biased region" description="Low complexity" evidence="11">
    <location>
        <begin position="659"/>
        <end position="677"/>
    </location>
</feature>
<dbReference type="Pfam" id="PF13434">
    <property type="entry name" value="Lys_Orn_oxgnase"/>
    <property type="match status" value="1"/>
</dbReference>
<dbReference type="Proteomes" id="UP000019462">
    <property type="component" value="Unassembled WGS sequence"/>
</dbReference>
<comment type="similarity">
    <text evidence="3">Belongs to the lysine N(6)-hydroxylase/L-ornithine N(5)-oxygenase family.</text>
</comment>
<evidence type="ECO:0000313" key="12">
    <source>
        <dbReference type="EMBL" id="ETS61656.1"/>
    </source>
</evidence>
<comment type="cofactor">
    <cofactor evidence="1">
        <name>FAD</name>
        <dbReference type="ChEBI" id="CHEBI:57692"/>
    </cofactor>
</comment>
<dbReference type="SUPFAM" id="SSF51905">
    <property type="entry name" value="FAD/NAD(P)-binding domain"/>
    <property type="match status" value="2"/>
</dbReference>
<evidence type="ECO:0000256" key="3">
    <source>
        <dbReference type="ARBA" id="ARBA00007588"/>
    </source>
</evidence>
<evidence type="ECO:0000256" key="4">
    <source>
        <dbReference type="ARBA" id="ARBA00012881"/>
    </source>
</evidence>
<gene>
    <name evidence="12" type="ORF">PaG_04152</name>
</gene>
<reference evidence="12 13" key="1">
    <citation type="journal article" date="2014" name="Genome Announc.">
        <title>Genome sequence of the basidiomycetous fungus Pseudozyma aphidis DSM70725, an efficient producer of biosurfactant mannosylerythritol lipids.</title>
        <authorList>
            <person name="Lorenz S."/>
            <person name="Guenther M."/>
            <person name="Grumaz C."/>
            <person name="Rupp S."/>
            <person name="Zibek S."/>
            <person name="Sohn K."/>
        </authorList>
    </citation>
    <scope>NUCLEOTIDE SEQUENCE [LARGE SCALE GENOMIC DNA]</scope>
    <source>
        <strain evidence="13">ATCC 32657 / CBS 517.83 / DSM 70725 / JCM 10318 / NBRC 10182 / NRRL Y-7954 / St-0401</strain>
    </source>
</reference>
<accession>W3VLN4</accession>
<dbReference type="PANTHER" id="PTHR42802:SF1">
    <property type="entry name" value="L-ORNITHINE N(5)-MONOOXYGENASE"/>
    <property type="match status" value="1"/>
</dbReference>
<dbReference type="PANTHER" id="PTHR42802">
    <property type="entry name" value="MONOOXYGENASE"/>
    <property type="match status" value="1"/>
</dbReference>
<evidence type="ECO:0000256" key="1">
    <source>
        <dbReference type="ARBA" id="ARBA00001974"/>
    </source>
</evidence>
<evidence type="ECO:0000256" key="6">
    <source>
        <dbReference type="ARBA" id="ARBA00022827"/>
    </source>
</evidence>
<evidence type="ECO:0000256" key="9">
    <source>
        <dbReference type="ARBA" id="ARBA00047598"/>
    </source>
</evidence>
<dbReference type="InterPro" id="IPR036188">
    <property type="entry name" value="FAD/NAD-bd_sf"/>
</dbReference>
<sequence>MSHPTMAGSDVVSTDLASRAVKDSTVVRFSSVTPASESFFSLRTPAALAPRSGAPKGFSALAGTRTCQLRCQRRAPSGLDASPRPGIATQRLHWLGCIEAESAFVSQGGGMDADVHSPKRHGSRSPIGTSVTFGLRATHNPPVQVPPQPAEHSEPLAASTSSLDNMNGIASSPTVVGKDEIYDLLGIGYGPAHLALSIALRESAEAGEANFKAHFLEQRAHFAWHPALLLPGSQLQVSPLKDLVTLRDPTSTYSFYNYLHSHGRLARYINKEQGVPSRREWTAYLAWAARRMADAVSYGQNVISIEPLTIVAAEAKQHEVTVRQADAEDTLCLYRVTTREADGGKVVRYARNLSVAVGGVPKLPAAFEAAYAQQAEGVARIVHSGTYLPSMRMLEPKLHEIASKRQQSAGDAVDDSSRLRLAVIGAGQSATEMLMNLHARFPTAIVTMVFRASALVPSDDTGFVNSAAFDPERTDEFWHASASQRRAWLTEFKRTNYSVVRTDLLNELHDTMYDKFSVQLPDELQDVDEKHAGRMEMRRCTEVDHVRLTEDGVELELRDKLRNGRVERVVFDAVFVGTGFVRSPSRMAFLEPLRAFYPALDGEWMGRETGSEEDEVARLVDVEDEEVLERRRENIRGITRDYRLVGAAAMRSALRSGKASPASDASSTSSQQTLASQAEERNLPEPALYVLGGNEATHGLSDSLLSIVAHRAGELSTSLLDRLPRSRAATAPSTTSPPPTQTQTQTHKIQKPLTLPALQHMSLN</sequence>
<feature type="region of interest" description="Disordered" evidence="11">
    <location>
        <begin position="655"/>
        <end position="681"/>
    </location>
</feature>
<dbReference type="EMBL" id="AWNI01000014">
    <property type="protein sequence ID" value="ETS61656.1"/>
    <property type="molecule type" value="Genomic_DNA"/>
</dbReference>
<evidence type="ECO:0000256" key="5">
    <source>
        <dbReference type="ARBA" id="ARBA00022630"/>
    </source>
</evidence>
<keyword evidence="8" id="KW-0560">Oxidoreductase</keyword>
<evidence type="ECO:0000313" key="13">
    <source>
        <dbReference type="Proteomes" id="UP000019462"/>
    </source>
</evidence>
<dbReference type="EC" id="1.14.13.196" evidence="4"/>
<comment type="catalytic activity">
    <reaction evidence="9">
        <text>L-ornithine + NADPH + O2 = N(5)-hydroxy-L-ornithine + NADP(+) + H2O</text>
        <dbReference type="Rhea" id="RHEA:41508"/>
        <dbReference type="ChEBI" id="CHEBI:15377"/>
        <dbReference type="ChEBI" id="CHEBI:15379"/>
        <dbReference type="ChEBI" id="CHEBI:46911"/>
        <dbReference type="ChEBI" id="CHEBI:57783"/>
        <dbReference type="ChEBI" id="CHEBI:58349"/>
        <dbReference type="ChEBI" id="CHEBI:78275"/>
        <dbReference type="EC" id="1.14.13.196"/>
    </reaction>
</comment>
<comment type="caution">
    <text evidence="12">The sequence shown here is derived from an EMBL/GenBank/DDBJ whole genome shotgun (WGS) entry which is preliminary data.</text>
</comment>
<keyword evidence="13" id="KW-1185">Reference proteome</keyword>
<dbReference type="OrthoDB" id="3519933at2759"/>
<protein>
    <recommendedName>
        <fullName evidence="4">L-ornithine N(5)-monooxygenase [NAD(P)H]</fullName>
        <ecNumber evidence="4">1.14.13.196</ecNumber>
    </recommendedName>
</protein>
<name>W3VLN4_MOEAP</name>
<evidence type="ECO:0000256" key="11">
    <source>
        <dbReference type="SAM" id="MobiDB-lite"/>
    </source>
</evidence>
<comment type="pathway">
    <text evidence="2">Siderophore biosynthesis.</text>
</comment>
<dbReference type="HOGENOM" id="CLU_020931_1_0_1"/>
<keyword evidence="5" id="KW-0285">Flavoprotein</keyword>
<organism evidence="12 13">
    <name type="scientific">Moesziomyces aphidis</name>
    <name type="common">Pseudozyma aphidis</name>
    <dbReference type="NCBI Taxonomy" id="84754"/>
    <lineage>
        <taxon>Eukaryota</taxon>
        <taxon>Fungi</taxon>
        <taxon>Dikarya</taxon>
        <taxon>Basidiomycota</taxon>
        <taxon>Ustilaginomycotina</taxon>
        <taxon>Ustilaginomycetes</taxon>
        <taxon>Ustilaginales</taxon>
        <taxon>Ustilaginaceae</taxon>
        <taxon>Moesziomyces</taxon>
    </lineage>
</organism>
<dbReference type="GO" id="GO:0006879">
    <property type="term" value="P:intracellular iron ion homeostasis"/>
    <property type="evidence" value="ECO:0007669"/>
    <property type="project" value="TreeGrafter"/>
</dbReference>
<dbReference type="Gene3D" id="3.50.50.60">
    <property type="entry name" value="FAD/NAD(P)-binding domain"/>
    <property type="match status" value="1"/>
</dbReference>
<evidence type="ECO:0000256" key="10">
    <source>
        <dbReference type="ARBA" id="ARBA00049248"/>
    </source>
</evidence>
<evidence type="ECO:0000256" key="7">
    <source>
        <dbReference type="ARBA" id="ARBA00022857"/>
    </source>
</evidence>
<evidence type="ECO:0000256" key="8">
    <source>
        <dbReference type="ARBA" id="ARBA00023002"/>
    </source>
</evidence>